<evidence type="ECO:0000256" key="1">
    <source>
        <dbReference type="ARBA" id="ARBA00008814"/>
    </source>
</evidence>
<dbReference type="Pfam" id="PF01497">
    <property type="entry name" value="Peripla_BP_2"/>
    <property type="match status" value="1"/>
</dbReference>
<evidence type="ECO:0000259" key="4">
    <source>
        <dbReference type="PROSITE" id="PS50983"/>
    </source>
</evidence>
<proteinExistence type="inferred from homology"/>
<dbReference type="InterPro" id="IPR002491">
    <property type="entry name" value="ABC_transptr_periplasmic_BD"/>
</dbReference>
<reference evidence="5 6" key="1">
    <citation type="submission" date="2024-04" db="EMBL/GenBank/DDBJ databases">
        <title>draft genome sequnece of Paenibacillus filicis.</title>
        <authorList>
            <person name="Kim D.-U."/>
        </authorList>
    </citation>
    <scope>NUCLEOTIDE SEQUENCE [LARGE SCALE GENOMIC DNA]</scope>
    <source>
        <strain evidence="5 6">KACC14197</strain>
    </source>
</reference>
<feature type="domain" description="Fe/B12 periplasmic-binding" evidence="4">
    <location>
        <begin position="69"/>
        <end position="334"/>
    </location>
</feature>
<keyword evidence="3" id="KW-0732">Signal</keyword>
<dbReference type="InterPro" id="IPR050902">
    <property type="entry name" value="ABC_Transporter_SBP"/>
</dbReference>
<dbReference type="PROSITE" id="PS51257">
    <property type="entry name" value="PROKAR_LIPOPROTEIN"/>
    <property type="match status" value="1"/>
</dbReference>
<evidence type="ECO:0000256" key="2">
    <source>
        <dbReference type="SAM" id="MobiDB-lite"/>
    </source>
</evidence>
<organism evidence="5 6">
    <name type="scientific">Paenibacillus filicis</name>
    <dbReference type="NCBI Taxonomy" id="669464"/>
    <lineage>
        <taxon>Bacteria</taxon>
        <taxon>Bacillati</taxon>
        <taxon>Bacillota</taxon>
        <taxon>Bacilli</taxon>
        <taxon>Bacillales</taxon>
        <taxon>Paenibacillaceae</taxon>
        <taxon>Paenibacillus</taxon>
    </lineage>
</organism>
<evidence type="ECO:0000256" key="3">
    <source>
        <dbReference type="SAM" id="SignalP"/>
    </source>
</evidence>
<name>A0ABU9DIJ1_9BACL</name>
<evidence type="ECO:0000313" key="6">
    <source>
        <dbReference type="Proteomes" id="UP001469365"/>
    </source>
</evidence>
<dbReference type="EMBL" id="JBBPCC010000004">
    <property type="protein sequence ID" value="MEK8127977.1"/>
    <property type="molecule type" value="Genomic_DNA"/>
</dbReference>
<dbReference type="RefSeq" id="WP_341415041.1">
    <property type="nucleotide sequence ID" value="NZ_JBBPCC010000004.1"/>
</dbReference>
<accession>A0ABU9DIJ1</accession>
<sequence length="336" mass="36492">MKRFSTLMISVLMSTLLVVLTACGQTPSKSPAAGGDSPQKASSEQAAAYTPVTIQNMDRTLTFKEAPKRAVSLNQHTTEIMLALGLEKSMVGTAYMDDEILPELKEKYAAIPVLAAKYPSLEVLLGADPDFVYGRKSAFAEKGVGTVEALKEKGITAYVAQGTYVPFGSLDDVYADISNIGTIFNVKAKSDAMIDSMKAKVKEIQAKIGQPEKPLRVFAYDSGDDKAYTAGKSLTTNLVQLAGGKNIFGDVEKGWATVSWEEVVARDPEVILIFDYDKPTAQEKIKSLQSNPALANVTAIKNNRFVIMPLSDVFEGVRNMTALDKMAKGFYPEKFK</sequence>
<comment type="similarity">
    <text evidence="1">Belongs to the bacterial solute-binding protein 8 family.</text>
</comment>
<gene>
    <name evidence="5" type="ORF">WMW72_08700</name>
</gene>
<dbReference type="PROSITE" id="PS50983">
    <property type="entry name" value="FE_B12_PBP"/>
    <property type="match status" value="1"/>
</dbReference>
<dbReference type="Proteomes" id="UP001469365">
    <property type="component" value="Unassembled WGS sequence"/>
</dbReference>
<dbReference type="PANTHER" id="PTHR30535:SF7">
    <property type="entry name" value="IRON(III) DICITRATE-BINDING PROTEIN"/>
    <property type="match status" value="1"/>
</dbReference>
<dbReference type="CDD" id="cd01148">
    <property type="entry name" value="TroA_a"/>
    <property type="match status" value="1"/>
</dbReference>
<keyword evidence="6" id="KW-1185">Reference proteome</keyword>
<dbReference type="SUPFAM" id="SSF53807">
    <property type="entry name" value="Helical backbone' metal receptor"/>
    <property type="match status" value="1"/>
</dbReference>
<dbReference type="Gene3D" id="3.40.50.1980">
    <property type="entry name" value="Nitrogenase molybdenum iron protein domain"/>
    <property type="match status" value="2"/>
</dbReference>
<comment type="caution">
    <text evidence="5">The sequence shown here is derived from an EMBL/GenBank/DDBJ whole genome shotgun (WGS) entry which is preliminary data.</text>
</comment>
<feature type="region of interest" description="Disordered" evidence="2">
    <location>
        <begin position="28"/>
        <end position="48"/>
    </location>
</feature>
<feature type="signal peptide" evidence="3">
    <location>
        <begin position="1"/>
        <end position="24"/>
    </location>
</feature>
<protein>
    <submittedName>
        <fullName evidence="5">ABC transporter substrate-binding protein</fullName>
    </submittedName>
</protein>
<feature type="chain" id="PRO_5045452717" evidence="3">
    <location>
        <begin position="25"/>
        <end position="336"/>
    </location>
</feature>
<evidence type="ECO:0000313" key="5">
    <source>
        <dbReference type="EMBL" id="MEK8127977.1"/>
    </source>
</evidence>
<dbReference type="PANTHER" id="PTHR30535">
    <property type="entry name" value="VITAMIN B12-BINDING PROTEIN"/>
    <property type="match status" value="1"/>
</dbReference>